<gene>
    <name evidence="1" type="ORF">ACJIZ3_010672</name>
</gene>
<name>A0ABD3UIH0_9LAMI</name>
<accession>A0ABD3UIH0</accession>
<proteinExistence type="predicted"/>
<evidence type="ECO:0000313" key="2">
    <source>
        <dbReference type="Proteomes" id="UP001634393"/>
    </source>
</evidence>
<organism evidence="1 2">
    <name type="scientific">Penstemon smallii</name>
    <dbReference type="NCBI Taxonomy" id="265156"/>
    <lineage>
        <taxon>Eukaryota</taxon>
        <taxon>Viridiplantae</taxon>
        <taxon>Streptophyta</taxon>
        <taxon>Embryophyta</taxon>
        <taxon>Tracheophyta</taxon>
        <taxon>Spermatophyta</taxon>
        <taxon>Magnoliopsida</taxon>
        <taxon>eudicotyledons</taxon>
        <taxon>Gunneridae</taxon>
        <taxon>Pentapetalae</taxon>
        <taxon>asterids</taxon>
        <taxon>lamiids</taxon>
        <taxon>Lamiales</taxon>
        <taxon>Plantaginaceae</taxon>
        <taxon>Cheloneae</taxon>
        <taxon>Penstemon</taxon>
    </lineage>
</organism>
<dbReference type="Proteomes" id="UP001634393">
    <property type="component" value="Unassembled WGS sequence"/>
</dbReference>
<protein>
    <submittedName>
        <fullName evidence="1">Uncharacterized protein</fullName>
    </submittedName>
</protein>
<dbReference type="AlphaFoldDB" id="A0ABD3UIH0"/>
<reference evidence="1 2" key="1">
    <citation type="submission" date="2024-12" db="EMBL/GenBank/DDBJ databases">
        <title>The unique morphological basis and parallel evolutionary history of personate flowers in Penstemon.</title>
        <authorList>
            <person name="Depatie T.H."/>
            <person name="Wessinger C.A."/>
        </authorList>
    </citation>
    <scope>NUCLEOTIDE SEQUENCE [LARGE SCALE GENOMIC DNA]</scope>
    <source>
        <strain evidence="1">WTNN_2</strain>
        <tissue evidence="1">Leaf</tissue>
    </source>
</reference>
<sequence>MQYYLWCLSILIEGLPCLQSRMEFEICKKALRNRVHHCVL</sequence>
<keyword evidence="2" id="KW-1185">Reference proteome</keyword>
<evidence type="ECO:0000313" key="1">
    <source>
        <dbReference type="EMBL" id="KAL3848790.1"/>
    </source>
</evidence>
<comment type="caution">
    <text evidence="1">The sequence shown here is derived from an EMBL/GenBank/DDBJ whole genome shotgun (WGS) entry which is preliminary data.</text>
</comment>
<dbReference type="EMBL" id="JBJXBP010000001">
    <property type="protein sequence ID" value="KAL3848790.1"/>
    <property type="molecule type" value="Genomic_DNA"/>
</dbReference>